<reference evidence="1" key="1">
    <citation type="journal article" date="2020" name="mSystems">
        <title>Genome- and Community-Level Interaction Insights into Carbon Utilization and Element Cycling Functions of Hydrothermarchaeota in Hydrothermal Sediment.</title>
        <authorList>
            <person name="Zhou Z."/>
            <person name="Liu Y."/>
            <person name="Xu W."/>
            <person name="Pan J."/>
            <person name="Luo Z.H."/>
            <person name="Li M."/>
        </authorList>
    </citation>
    <scope>NUCLEOTIDE SEQUENCE [LARGE SCALE GENOMIC DNA]</scope>
    <source>
        <strain evidence="1">SpSt-488</strain>
    </source>
</reference>
<proteinExistence type="predicted"/>
<gene>
    <name evidence="1" type="ORF">ENS41_06935</name>
</gene>
<dbReference type="Gene3D" id="2.120.10.10">
    <property type="match status" value="1"/>
</dbReference>
<accession>A0A7C4GH44</accession>
<dbReference type="EMBL" id="DSUT01000145">
    <property type="protein sequence ID" value="HGK28675.1"/>
    <property type="molecule type" value="Genomic_DNA"/>
</dbReference>
<evidence type="ECO:0008006" key="2">
    <source>
        <dbReference type="Google" id="ProtNLM"/>
    </source>
</evidence>
<name>A0A7C4GH44_UNCW3</name>
<dbReference type="SUPFAM" id="SSF89372">
    <property type="entry name" value="Fucose-specific lectin"/>
    <property type="match status" value="1"/>
</dbReference>
<comment type="caution">
    <text evidence="1">The sequence shown here is derived from an EMBL/GenBank/DDBJ whole genome shotgun (WGS) entry which is preliminary data.</text>
</comment>
<organism evidence="1">
    <name type="scientific">candidate division WOR-3 bacterium</name>
    <dbReference type="NCBI Taxonomy" id="2052148"/>
    <lineage>
        <taxon>Bacteria</taxon>
        <taxon>Bacteria division WOR-3</taxon>
    </lineage>
</organism>
<sequence length="488" mass="53281">MRCVIIVLVMVASALTFGWQPEVRLTNNSYPDYSYQGTQRRIVADTEGRVHVVWFAMNPQISTARLQVYYRRWYPEQGWTRDTMLSEDLLLMGTNSAFPSLAVDSAGAVYAVWTGASNENAGATVYLKRCIPTSSGNDGWEHLAQVLSVSPPTVQKDCPTVTTTPDGHVHVAWLEGTDVIYREWVDSTWEEPVRVPTGSFVASHPVIAGGRDNRVHLAWYGREGQTGYYRIFYKVRSGTNWSATEAVASTGRHQMYPSLAVNPLTNAPHVIWQAFPGTGTAGRIVHRWRSESGWRPADTLSERSDTQGQDFGQLVFTADGRGHAVWTGYSATAPTPAQVRYCERSVAGTWSAPVNLTDTTGAREWPSVAAGGGAAPDEVHAVWTDYRDGNAEIYFISTSIFAAVEERRPRAAQEAMEATIVRGVLNLRPGMSGDGSGAVLLDASGRKVMSLQPGANDVRSLAPGLYFVRFADCGRPTAGIKVVVAGRS</sequence>
<protein>
    <recommendedName>
        <fullName evidence="2">Exo-alpha-sialidase</fullName>
    </recommendedName>
</protein>
<evidence type="ECO:0000313" key="1">
    <source>
        <dbReference type="EMBL" id="HGK28675.1"/>
    </source>
</evidence>
<dbReference type="AlphaFoldDB" id="A0A7C4GH44"/>